<evidence type="ECO:0000256" key="1">
    <source>
        <dbReference type="ARBA" id="ARBA00009817"/>
    </source>
</evidence>
<accession>A0A022Q6L1</accession>
<evidence type="ECO:0000313" key="3">
    <source>
        <dbReference type="Proteomes" id="UP000030748"/>
    </source>
</evidence>
<dbReference type="Proteomes" id="UP000030748">
    <property type="component" value="Unassembled WGS sequence"/>
</dbReference>
<comment type="similarity">
    <text evidence="1">Belongs to the HEBP family.</text>
</comment>
<dbReference type="AlphaFoldDB" id="A0A022Q6L1"/>
<dbReference type="eggNOG" id="ENOG502QVQ0">
    <property type="taxonomic scope" value="Eukaryota"/>
</dbReference>
<proteinExistence type="inferred from homology"/>
<feature type="non-terminal residue" evidence="2">
    <location>
        <position position="1"/>
    </location>
</feature>
<dbReference type="EMBL" id="KI632211">
    <property type="protein sequence ID" value="EYU22155.1"/>
    <property type="molecule type" value="Genomic_DNA"/>
</dbReference>
<dbReference type="Pfam" id="PF04832">
    <property type="entry name" value="SOUL"/>
    <property type="match status" value="1"/>
</dbReference>
<sequence length="156" mass="17610">ILSTICLDDLISFEKSTKFGFHRLFQYIEGANLNNSRIQMTVPVLTTIVQRAGPLHSSAYSVKFYLPENRCIAVRKFSGFARDENVVKEAEKLAVSLSRSPLFNLTSSPSYDGDAYSIAQYNSPFRFVSRVNEVWFDVSGIEIEGCDESNNLLSEY</sequence>
<evidence type="ECO:0008006" key="4">
    <source>
        <dbReference type="Google" id="ProtNLM"/>
    </source>
</evidence>
<keyword evidence="3" id="KW-1185">Reference proteome</keyword>
<evidence type="ECO:0000313" key="2">
    <source>
        <dbReference type="EMBL" id="EYU22155.1"/>
    </source>
</evidence>
<dbReference type="InterPro" id="IPR011256">
    <property type="entry name" value="Reg_factor_effector_dom_sf"/>
</dbReference>
<dbReference type="STRING" id="4155.A0A022Q6L1"/>
<dbReference type="PANTHER" id="PTHR11220:SF1">
    <property type="entry name" value="HEME-BINDING PROTEIN 2"/>
    <property type="match status" value="1"/>
</dbReference>
<dbReference type="PANTHER" id="PTHR11220">
    <property type="entry name" value="HEME-BINDING PROTEIN-RELATED"/>
    <property type="match status" value="1"/>
</dbReference>
<gene>
    <name evidence="2" type="ORF">MIMGU_mgv1a018560mg</name>
</gene>
<protein>
    <recommendedName>
        <fullName evidence="4">Heme-binding protein 2</fullName>
    </recommendedName>
</protein>
<dbReference type="SUPFAM" id="SSF55136">
    <property type="entry name" value="Probable bacterial effector-binding domain"/>
    <property type="match status" value="1"/>
</dbReference>
<organism evidence="2 3">
    <name type="scientific">Erythranthe guttata</name>
    <name type="common">Yellow monkey flower</name>
    <name type="synonym">Mimulus guttatus</name>
    <dbReference type="NCBI Taxonomy" id="4155"/>
    <lineage>
        <taxon>Eukaryota</taxon>
        <taxon>Viridiplantae</taxon>
        <taxon>Streptophyta</taxon>
        <taxon>Embryophyta</taxon>
        <taxon>Tracheophyta</taxon>
        <taxon>Spermatophyta</taxon>
        <taxon>Magnoliopsida</taxon>
        <taxon>eudicotyledons</taxon>
        <taxon>Gunneridae</taxon>
        <taxon>Pentapetalae</taxon>
        <taxon>asterids</taxon>
        <taxon>lamiids</taxon>
        <taxon>Lamiales</taxon>
        <taxon>Phrymaceae</taxon>
        <taxon>Erythranthe</taxon>
    </lineage>
</organism>
<name>A0A022Q6L1_ERYGU</name>
<dbReference type="InterPro" id="IPR006917">
    <property type="entry name" value="SOUL_heme-bd"/>
</dbReference>
<reference evidence="2 3" key="1">
    <citation type="journal article" date="2013" name="Proc. Natl. Acad. Sci. U.S.A.">
        <title>Fine-scale variation in meiotic recombination in Mimulus inferred from population shotgun sequencing.</title>
        <authorList>
            <person name="Hellsten U."/>
            <person name="Wright K.M."/>
            <person name="Jenkins J."/>
            <person name="Shu S."/>
            <person name="Yuan Y."/>
            <person name="Wessler S.R."/>
            <person name="Schmutz J."/>
            <person name="Willis J.H."/>
            <person name="Rokhsar D.S."/>
        </authorList>
    </citation>
    <scope>NUCLEOTIDE SEQUENCE [LARGE SCALE GENOMIC DNA]</scope>
    <source>
        <strain evidence="3">cv. DUN x IM62</strain>
    </source>
</reference>
<dbReference type="Gene3D" id="3.20.80.10">
    <property type="entry name" value="Regulatory factor, effector binding domain"/>
    <property type="match status" value="2"/>
</dbReference>